<evidence type="ECO:0000313" key="2">
    <source>
        <dbReference type="EMBL" id="RAU82215.1"/>
    </source>
</evidence>
<dbReference type="Proteomes" id="UP000251692">
    <property type="component" value="Unassembled WGS sequence"/>
</dbReference>
<sequence length="66" mass="7161">MKATNQNSTNAQTASTSGKEAVNQSITPNGHAPVDEKPNTVLQSWQNLRKLDNKLASQQNDDLPVD</sequence>
<evidence type="ECO:0000256" key="1">
    <source>
        <dbReference type="SAM" id="MobiDB-lite"/>
    </source>
</evidence>
<keyword evidence="3" id="KW-1185">Reference proteome</keyword>
<name>A0A364RD91_9BACT</name>
<dbReference type="OrthoDB" id="853677at2"/>
<accession>A0A364RD91</accession>
<evidence type="ECO:0000313" key="3">
    <source>
        <dbReference type="Proteomes" id="UP000251692"/>
    </source>
</evidence>
<feature type="compositionally biased region" description="Polar residues" evidence="1">
    <location>
        <begin position="1"/>
        <end position="28"/>
    </location>
</feature>
<dbReference type="AlphaFoldDB" id="A0A364RD91"/>
<organism evidence="2 3">
    <name type="scientific">Pontibacter arcticus</name>
    <dbReference type="NCBI Taxonomy" id="2080288"/>
    <lineage>
        <taxon>Bacteria</taxon>
        <taxon>Pseudomonadati</taxon>
        <taxon>Bacteroidota</taxon>
        <taxon>Cytophagia</taxon>
        <taxon>Cytophagales</taxon>
        <taxon>Hymenobacteraceae</taxon>
        <taxon>Pontibacter</taxon>
    </lineage>
</organism>
<gene>
    <name evidence="2" type="ORF">DP923_10490</name>
</gene>
<reference evidence="2 3" key="1">
    <citation type="submission" date="2018-06" db="EMBL/GenBank/DDBJ databases">
        <authorList>
            <person name="Liu Z.-W."/>
        </authorList>
    </citation>
    <scope>NUCLEOTIDE SEQUENCE [LARGE SCALE GENOMIC DNA]</scope>
    <source>
        <strain evidence="2 3">2b14</strain>
    </source>
</reference>
<proteinExistence type="predicted"/>
<protein>
    <submittedName>
        <fullName evidence="2">Uncharacterized protein</fullName>
    </submittedName>
</protein>
<reference evidence="2 3" key="2">
    <citation type="submission" date="2018-07" db="EMBL/GenBank/DDBJ databases">
        <title>Pontibacter sp. 2b14 genomic sequence and assembly.</title>
        <authorList>
            <person name="Du Z.-J."/>
        </authorList>
    </citation>
    <scope>NUCLEOTIDE SEQUENCE [LARGE SCALE GENOMIC DNA]</scope>
    <source>
        <strain evidence="2 3">2b14</strain>
    </source>
</reference>
<comment type="caution">
    <text evidence="2">The sequence shown here is derived from an EMBL/GenBank/DDBJ whole genome shotgun (WGS) entry which is preliminary data.</text>
</comment>
<feature type="region of interest" description="Disordered" evidence="1">
    <location>
        <begin position="1"/>
        <end position="41"/>
    </location>
</feature>
<dbReference type="RefSeq" id="WP_112305808.1">
    <property type="nucleotide sequence ID" value="NZ_QMDV01000003.1"/>
</dbReference>
<dbReference type="EMBL" id="QMDV01000003">
    <property type="protein sequence ID" value="RAU82215.1"/>
    <property type="molecule type" value="Genomic_DNA"/>
</dbReference>